<evidence type="ECO:0000313" key="11">
    <source>
        <dbReference type="Proteomes" id="UP001501940"/>
    </source>
</evidence>
<feature type="region of interest" description="Disordered" evidence="6">
    <location>
        <begin position="1427"/>
        <end position="1547"/>
    </location>
</feature>
<dbReference type="CDD" id="cd16169">
    <property type="entry name" value="Tau138_eWH"/>
    <property type="match status" value="1"/>
</dbReference>
<feature type="region of interest" description="Disordered" evidence="6">
    <location>
        <begin position="911"/>
        <end position="941"/>
    </location>
</feature>
<dbReference type="GO" id="GO:0000127">
    <property type="term" value="C:transcription factor TFIIIC complex"/>
    <property type="evidence" value="ECO:0007669"/>
    <property type="project" value="InterPro"/>
</dbReference>
<feature type="compositionally biased region" description="Basic and acidic residues" evidence="6">
    <location>
        <begin position="1489"/>
        <end position="1544"/>
    </location>
</feature>
<feature type="compositionally biased region" description="Basic and acidic residues" evidence="6">
    <location>
        <begin position="503"/>
        <end position="528"/>
    </location>
</feature>
<evidence type="ECO:0000256" key="2">
    <source>
        <dbReference type="ARBA" id="ARBA00022553"/>
    </source>
</evidence>
<keyword evidence="4" id="KW-0804">Transcription</keyword>
<dbReference type="Pfam" id="PF24101">
    <property type="entry name" value="WHD_GTF3C1"/>
    <property type="match status" value="1"/>
</dbReference>
<keyword evidence="3" id="KW-0238">DNA-binding</keyword>
<sequence length="1673" mass="193345">MDPWSIVPDEVALEGLDGITIPTLWIRLENREPKFPLKLDDCTKELIWKYLASNTDLKFYELPKEREDVVLFDRDEITHKTLETHQDIYPIHVVPENKDRMQGSCAHFKERKDVTKHIRSKSLTLLINLEEALERFGRKLVVVASQTLRFRTLIGSESDPDLKLTDDSYCVLERVGRARWQGELQRDLHGGSFKVDARKFHYLRKSLVRHQLVTMQAYIRRLESGQQQHSILLLLKRFHINRRTKYDVLMEYVSNCLQQSPGQFATMMMFKAQLVSIFLCECLTFRRLFKYMRAAKLIEFCQYPLEELDPSAGPCTNKNGNMPAPVQLVIKLRVLSSGTKGIPQRDIVFRMNISKLEARMLCRRLEKDGFIKGSVCEKSKKSLRNSHETYRLLRRKNLIVEAVRNFKIIEGLFPLQKIINDEEKQSGVSSKCCKKTIVRLIHGLSREGLLKLFTTTVVQDGITKKVDLVVHPSIEPSDEIVKQVIEQVRFKISSSYTAVRLQHAEESARDQKTKDDRKKGGNKDDSEFKPTIVRGLSKTFGFQPKMPRLRVVHTFLWYLIYGHPLQQSSACTDSTSQTQTSQNNSDPDAKDTDSFAKQHLKEMENSTSDSAVYVDDDSWKRFVPPVRLHKDYTRGWAMVGDLLLCLPLSIFVQVIQVNYQVDGLEDYLNDPVMQHHLVRTLPYLWVPFFLFFFRKYIFFFNESLQKLVYMGLLQYGPTTKFKEKDQVFVYLRRNTTIIDTTNADPHYWLITESPDKPFERRKYTLDTAEDVENYWFDLMCVCLNTPLGTCTHNHRSTLTAQPVVKFSFDLKEKVEGVILNLFIQMNMSLYTYRGNHEACDDGSIPGDGKGAGGLDSEFFAHLKRNWLWTNHLLAVKSVSTSEELNTHTVLSINCFPFLCLCHQVAIEPSSRNQQVVGGKGQKRRRSKKDPKKRTPAHDEADHKALKMMTKQRVYWSIQEDSLMMLCSVASHLFNSKLKRPFVPHCVVRDMLHAEFEISMDKTSLAVGRRSRYILKNPQTLLNYRICLAEVFQDETLMRLLEENKPTVPDSPEDCAKAFSEYIRLLRQKFSCIFLPLICFFFFFDNNYCLFVWFCCSTEDIHAIVLHNLIQSTLAMTNSQMKSSRSFQAFHMYSKYNQELLCRVFIECRKRGLVNRRRVNQPFGPKKNRALPILPMSYQLSQSYYSMATLEEEDDDDDDGEDCEGRKKLQVTAHQASHTNYLIMRGYCSPGIVKIRNLNTSDNIVVESCIMRLLLRNTPAHHVFSIQDSPPLDLTKCGPSLLPSILTYFVHSPSTSRPSVEECNSRFIQQRGYTPQDIEACDQLRRSLHGAGKNGLDVHDLHKAHMDLQEPQSGRTRSLQQYMQDFQEEGQAVTVGSLGVRWVLMQHAEPWLLTVNPKQWSQLHNTSDGLPSLENPYRRSFVHKRCNREIRQDTEEPPAKRLAVDGDKGSDVEEVDVLPNNITKEKINAEQQQKETEDEESGGKQVNLEEEGRRQTQADDEGKEKGETEKRRDNTEDLRVGEHSLDGEKDDKKCSPDQGSPHDDMSFIGRPWRMVDGTLNRPVCKGMLEAILYHIMSRPGLTQQRLMEHYKDLLQPRAVLDLVKALIDMGCVTKKTLVKSPKPSLFSCSAHQTRSETKMKIEEPDTIYYEPTICCCLRLCQVLPNERHWNQCTP</sequence>
<protein>
    <recommendedName>
        <fullName evidence="12">B-block binding subunit of TFIIIC domain-containing protein</fullName>
    </recommendedName>
</protein>
<evidence type="ECO:0000256" key="6">
    <source>
        <dbReference type="SAM" id="MobiDB-lite"/>
    </source>
</evidence>
<evidence type="ECO:0000256" key="3">
    <source>
        <dbReference type="ARBA" id="ARBA00023125"/>
    </source>
</evidence>
<evidence type="ECO:0000256" key="4">
    <source>
        <dbReference type="ARBA" id="ARBA00023163"/>
    </source>
</evidence>
<feature type="compositionally biased region" description="Basic and acidic residues" evidence="6">
    <location>
        <begin position="1427"/>
        <end position="1450"/>
    </location>
</feature>
<dbReference type="PANTHER" id="PTHR15180:SF1">
    <property type="entry name" value="GENERAL TRANSCRIPTION FACTOR 3C POLYPEPTIDE 1"/>
    <property type="match status" value="1"/>
</dbReference>
<evidence type="ECO:0000256" key="1">
    <source>
        <dbReference type="ARBA" id="ARBA00004123"/>
    </source>
</evidence>
<evidence type="ECO:0000313" key="10">
    <source>
        <dbReference type="Ensembl" id="ENSAOCP00000000761.2"/>
    </source>
</evidence>
<feature type="compositionally biased region" description="Basic residues" evidence="6">
    <location>
        <begin position="920"/>
        <end position="934"/>
    </location>
</feature>
<dbReference type="GO" id="GO:0005634">
    <property type="term" value="C:nucleus"/>
    <property type="evidence" value="ECO:0007669"/>
    <property type="project" value="UniProtKB-SubCell"/>
</dbReference>
<name>A0A3Q1ARM1_AMPOC</name>
<feature type="domain" description="B-block binding subunit of TFIIIC" evidence="7">
    <location>
        <begin position="166"/>
        <end position="241"/>
    </location>
</feature>
<keyword evidence="5" id="KW-0539">Nucleus</keyword>
<evidence type="ECO:0000259" key="7">
    <source>
        <dbReference type="Pfam" id="PF04182"/>
    </source>
</evidence>
<keyword evidence="2" id="KW-0597">Phosphoprotein</keyword>
<reference evidence="10 11" key="1">
    <citation type="submission" date="2022-01" db="EMBL/GenBank/DDBJ databases">
        <title>A chromosome-scale genome assembly of the false clownfish, Amphiprion ocellaris.</title>
        <authorList>
            <person name="Ryu T."/>
        </authorList>
    </citation>
    <scope>NUCLEOTIDE SEQUENCE [LARGE SCALE GENOMIC DNA]</scope>
</reference>
<dbReference type="GeneTree" id="ENSGT00390000008664"/>
<feature type="region of interest" description="Disordered" evidence="6">
    <location>
        <begin position="503"/>
        <end position="529"/>
    </location>
</feature>
<dbReference type="Proteomes" id="UP001501940">
    <property type="component" value="Chromosome 4"/>
</dbReference>
<organism evidence="10 11">
    <name type="scientific">Amphiprion ocellaris</name>
    <name type="common">Clown anemonefish</name>
    <dbReference type="NCBI Taxonomy" id="80972"/>
    <lineage>
        <taxon>Eukaryota</taxon>
        <taxon>Metazoa</taxon>
        <taxon>Chordata</taxon>
        <taxon>Craniata</taxon>
        <taxon>Vertebrata</taxon>
        <taxon>Euteleostomi</taxon>
        <taxon>Actinopterygii</taxon>
        <taxon>Neopterygii</taxon>
        <taxon>Teleostei</taxon>
        <taxon>Neoteleostei</taxon>
        <taxon>Acanthomorphata</taxon>
        <taxon>Ovalentaria</taxon>
        <taxon>Pomacentridae</taxon>
        <taxon>Amphiprion</taxon>
    </lineage>
</organism>
<keyword evidence="11" id="KW-1185">Reference proteome</keyword>
<evidence type="ECO:0008006" key="12">
    <source>
        <dbReference type="Google" id="ProtNLM"/>
    </source>
</evidence>
<dbReference type="InterPro" id="IPR056467">
    <property type="entry name" value="eWH_GTF3C1"/>
</dbReference>
<feature type="region of interest" description="Disordered" evidence="6">
    <location>
        <begin position="570"/>
        <end position="593"/>
    </location>
</feature>
<dbReference type="InterPro" id="IPR036390">
    <property type="entry name" value="WH_DNA-bd_sf"/>
</dbReference>
<dbReference type="PANTHER" id="PTHR15180">
    <property type="entry name" value="GENERAL TRANSCRIPTION FACTOR 3C POLYPEPTIDE 1"/>
    <property type="match status" value="1"/>
</dbReference>
<dbReference type="GO" id="GO:0003677">
    <property type="term" value="F:DNA binding"/>
    <property type="evidence" value="ECO:0007669"/>
    <property type="project" value="UniProtKB-KW"/>
</dbReference>
<gene>
    <name evidence="10" type="primary">GTF3C1</name>
</gene>
<evidence type="ECO:0000259" key="9">
    <source>
        <dbReference type="Pfam" id="PF24101"/>
    </source>
</evidence>
<dbReference type="SUPFAM" id="SSF46785">
    <property type="entry name" value="Winged helix' DNA-binding domain"/>
    <property type="match status" value="1"/>
</dbReference>
<feature type="domain" description="General transcription factor 3C polypeptide 1 winged-helix" evidence="8">
    <location>
        <begin position="9"/>
        <end position="86"/>
    </location>
</feature>
<dbReference type="Pfam" id="PF23704">
    <property type="entry name" value="WHD_GTF3C1_N"/>
    <property type="match status" value="1"/>
</dbReference>
<reference evidence="10" key="3">
    <citation type="submission" date="2025-09" db="UniProtKB">
        <authorList>
            <consortium name="Ensembl"/>
        </authorList>
    </citation>
    <scope>IDENTIFICATION</scope>
</reference>
<dbReference type="InterPro" id="IPR035625">
    <property type="entry name" value="Tfc3-like_eWH"/>
</dbReference>
<feature type="compositionally biased region" description="Low complexity" evidence="6">
    <location>
        <begin position="570"/>
        <end position="582"/>
    </location>
</feature>
<dbReference type="GO" id="GO:0006384">
    <property type="term" value="P:transcription initiation at RNA polymerase III promoter"/>
    <property type="evidence" value="ECO:0007669"/>
    <property type="project" value="InterPro"/>
</dbReference>
<dbReference type="Pfam" id="PF04182">
    <property type="entry name" value="B-block_TFIIIC"/>
    <property type="match status" value="1"/>
</dbReference>
<proteinExistence type="predicted"/>
<dbReference type="GO" id="GO:0042791">
    <property type="term" value="P:5S class rRNA transcription by RNA polymerase III"/>
    <property type="evidence" value="ECO:0007669"/>
    <property type="project" value="TreeGrafter"/>
</dbReference>
<evidence type="ECO:0000259" key="8">
    <source>
        <dbReference type="Pfam" id="PF23704"/>
    </source>
</evidence>
<accession>A0A3Q1ARM1</accession>
<dbReference type="InterPro" id="IPR007309">
    <property type="entry name" value="TFIIIC_Bblock-bd"/>
</dbReference>
<evidence type="ECO:0000256" key="5">
    <source>
        <dbReference type="ARBA" id="ARBA00023242"/>
    </source>
</evidence>
<feature type="compositionally biased region" description="Basic and acidic residues" evidence="6">
    <location>
        <begin position="1462"/>
        <end position="1474"/>
    </location>
</feature>
<feature type="domain" description="GTF3C1 extended winged-helix" evidence="9">
    <location>
        <begin position="387"/>
        <end position="495"/>
    </location>
</feature>
<comment type="subcellular location">
    <subcellularLocation>
        <location evidence="1">Nucleus</location>
    </subcellularLocation>
</comment>
<dbReference type="Ensembl" id="ENSAOCT00000014383.2">
    <property type="protein sequence ID" value="ENSAOCP00000000761.2"/>
    <property type="gene ID" value="ENSAOCG00000004248.2"/>
</dbReference>
<dbReference type="InterPro" id="IPR044210">
    <property type="entry name" value="Tfc3-like"/>
</dbReference>
<reference evidence="10" key="2">
    <citation type="submission" date="2025-08" db="UniProtKB">
        <authorList>
            <consortium name="Ensembl"/>
        </authorList>
    </citation>
    <scope>IDENTIFICATION</scope>
</reference>
<dbReference type="InterPro" id="IPR056428">
    <property type="entry name" value="WH_GTF3C1"/>
</dbReference>